<feature type="region of interest" description="Disordered" evidence="1">
    <location>
        <begin position="72"/>
        <end position="93"/>
    </location>
</feature>
<dbReference type="AlphaFoldDB" id="A0AAD6C400"/>
<dbReference type="PANTHER" id="PTHR40370">
    <property type="entry name" value="EXPRESSED PROTEIN"/>
    <property type="match status" value="1"/>
</dbReference>
<reference evidence="3" key="1">
    <citation type="submission" date="2022-12" db="EMBL/GenBank/DDBJ databases">
        <authorList>
            <person name="Petersen C."/>
        </authorList>
    </citation>
    <scope>NUCLEOTIDE SEQUENCE</scope>
    <source>
        <strain evidence="3">IBT 16125</strain>
    </source>
</reference>
<dbReference type="Pfam" id="PF11274">
    <property type="entry name" value="DUF3074"/>
    <property type="match status" value="1"/>
</dbReference>
<protein>
    <recommendedName>
        <fullName evidence="2">DUF3074 domain-containing protein</fullName>
    </recommendedName>
</protein>
<evidence type="ECO:0000313" key="4">
    <source>
        <dbReference type="Proteomes" id="UP001213681"/>
    </source>
</evidence>
<dbReference type="InterPro" id="IPR024500">
    <property type="entry name" value="DUF3074"/>
</dbReference>
<evidence type="ECO:0000259" key="2">
    <source>
        <dbReference type="Pfam" id="PF11274"/>
    </source>
</evidence>
<dbReference type="Proteomes" id="UP001213681">
    <property type="component" value="Unassembled WGS sequence"/>
</dbReference>
<name>A0AAD6C400_9EURO</name>
<organism evidence="3 4">
    <name type="scientific">Penicillium daleae</name>
    <dbReference type="NCBI Taxonomy" id="63821"/>
    <lineage>
        <taxon>Eukaryota</taxon>
        <taxon>Fungi</taxon>
        <taxon>Dikarya</taxon>
        <taxon>Ascomycota</taxon>
        <taxon>Pezizomycotina</taxon>
        <taxon>Eurotiomycetes</taxon>
        <taxon>Eurotiomycetidae</taxon>
        <taxon>Eurotiales</taxon>
        <taxon>Aspergillaceae</taxon>
        <taxon>Penicillium</taxon>
    </lineage>
</organism>
<dbReference type="GeneID" id="81599882"/>
<gene>
    <name evidence="3" type="ORF">N7458_006257</name>
</gene>
<reference evidence="3" key="2">
    <citation type="journal article" date="2023" name="IMA Fungus">
        <title>Comparative genomic study of the Penicillium genus elucidates a diverse pangenome and 15 lateral gene transfer events.</title>
        <authorList>
            <person name="Petersen C."/>
            <person name="Sorensen T."/>
            <person name="Nielsen M.R."/>
            <person name="Sondergaard T.E."/>
            <person name="Sorensen J.L."/>
            <person name="Fitzpatrick D.A."/>
            <person name="Frisvad J.C."/>
            <person name="Nielsen K.L."/>
        </authorList>
    </citation>
    <scope>NUCLEOTIDE SEQUENCE</scope>
    <source>
        <strain evidence="3">IBT 16125</strain>
    </source>
</reference>
<evidence type="ECO:0000256" key="1">
    <source>
        <dbReference type="SAM" id="MobiDB-lite"/>
    </source>
</evidence>
<feature type="region of interest" description="Disordered" evidence="1">
    <location>
        <begin position="1"/>
        <end position="28"/>
    </location>
</feature>
<feature type="compositionally biased region" description="Polar residues" evidence="1">
    <location>
        <begin position="13"/>
        <end position="24"/>
    </location>
</feature>
<comment type="caution">
    <text evidence="3">The sequence shown here is derived from an EMBL/GenBank/DDBJ whole genome shotgun (WGS) entry which is preliminary data.</text>
</comment>
<dbReference type="RefSeq" id="XP_056765343.1">
    <property type="nucleotide sequence ID" value="XM_056909639.1"/>
</dbReference>
<feature type="domain" description="DUF3074" evidence="2">
    <location>
        <begin position="94"/>
        <end position="309"/>
    </location>
</feature>
<dbReference type="EMBL" id="JAPVEA010000006">
    <property type="protein sequence ID" value="KAJ5449808.1"/>
    <property type="molecule type" value="Genomic_DNA"/>
</dbReference>
<keyword evidence="4" id="KW-1185">Reference proteome</keyword>
<accession>A0AAD6C400</accession>
<proteinExistence type="predicted"/>
<evidence type="ECO:0000313" key="3">
    <source>
        <dbReference type="EMBL" id="KAJ5449808.1"/>
    </source>
</evidence>
<dbReference type="PANTHER" id="PTHR40370:SF1">
    <property type="entry name" value="DUF3074 DOMAIN-CONTAINING PROTEIN"/>
    <property type="match status" value="1"/>
</dbReference>
<sequence length="316" mass="34847">MSLIQLQPHPFTSIPTHPSLSTDPSRPDLHHYINTALHEALELLDSIPSTFTADPKPRPSPPSQAKVKLLRGWRKPSEPHASNQGRAKDKSEFWVSRQSEHVDEASKGTASWREFEAGLRSEHAEHEMEYTPSVSAVERLLEWAPAEIGEVEVDGIMFRGLSMEVNLITHTFHPSALIAPRSFISLTISAAYDSQPQEEHSSSRQGFLTVQIPLHPAASSTPQALHQKISASVPKRAIFANYASIERVELLPAASPTGQPSIEKSRIKWTMATTSDAGGSIPQWVQRSWALGGVPRAVVADVGLFIGWTMRRRQAA</sequence>